<evidence type="ECO:0000313" key="1">
    <source>
        <dbReference type="EMBL" id="VAW73638.1"/>
    </source>
</evidence>
<reference evidence="1" key="1">
    <citation type="submission" date="2018-06" db="EMBL/GenBank/DDBJ databases">
        <authorList>
            <person name="Zhirakovskaya E."/>
        </authorList>
    </citation>
    <scope>NUCLEOTIDE SEQUENCE</scope>
</reference>
<sequence length="553" mass="62253">MKKYSFVSAIRFIVITGVIIGLCPSLLAKPAEERSISDISLKTVKKNSNIQKVNKIISLVLELTIDKTTVLSGEPVNVSVKLTNSGSVSVEVYPEDASGELEFILRSKDGGINLLLSQTQDLRNKLNHRTPSLFEEFIDLPSGEYRVYQTDIAAYSNVAIPVGQYTLLARLEKGGMRFESKPVNINVEKINIQSVIVYSASSLNNISMISPHLNNKIQSVTIYYKESWLKMPYDGVFYQRNIFPSNKQINGLSGAVKYGISNHETWLAWLKGDVLEMQLGSKGKIYYTTDSIETSLQHTQLYPVGWQLSMPEAYFAVMGLDKQQHLTLSLIKNDEYSGKAIIYPVLLDIDKLPNRWKLKNIFGKDRNITSYLLLETIENGISKVEMLVLKPLEGVIVKRYTLPGITGKLEALSMNPISTWFEAELEAEDQEEVDVIADLLFKTNGKNPQMTFMRFSDKHEKPVIQHTFPLIKDKNNQLASHWTLSPAPLENPQAIAVLQDSIIAKKLTDDSPFVVLSEHSSGAKYLNLELMGKELWAIWVDPESGFEYIPVRP</sequence>
<organism evidence="1">
    <name type="scientific">hydrothermal vent metagenome</name>
    <dbReference type="NCBI Taxonomy" id="652676"/>
    <lineage>
        <taxon>unclassified sequences</taxon>
        <taxon>metagenomes</taxon>
        <taxon>ecological metagenomes</taxon>
    </lineage>
</organism>
<dbReference type="AlphaFoldDB" id="A0A3B0XZ34"/>
<accession>A0A3B0XZ34</accession>
<protein>
    <submittedName>
        <fullName evidence="1">Uncharacterized protein</fullName>
    </submittedName>
</protein>
<name>A0A3B0XZ34_9ZZZZ</name>
<gene>
    <name evidence="1" type="ORF">MNBD_GAMMA10-1207</name>
</gene>
<dbReference type="EMBL" id="UOFJ01000722">
    <property type="protein sequence ID" value="VAW73638.1"/>
    <property type="molecule type" value="Genomic_DNA"/>
</dbReference>
<proteinExistence type="predicted"/>